<evidence type="ECO:0000313" key="1">
    <source>
        <dbReference type="EMBL" id="OEL10059.1"/>
    </source>
</evidence>
<evidence type="ECO:0000313" key="2">
    <source>
        <dbReference type="Proteomes" id="UP000095601"/>
    </source>
</evidence>
<dbReference type="OrthoDB" id="1261836at2"/>
<dbReference type="EMBL" id="MKGI01000079">
    <property type="protein sequence ID" value="OEL10059.1"/>
    <property type="molecule type" value="Genomic_DNA"/>
</dbReference>
<sequence length="177" mass="19291">MKKFITFLSIVLIGANFLNGQTKEEIAQSIERIEKISKLESPKSTSVASLDNLTVNIGEVALESTNITPLLQNLYYRSIGETKDGVADVTIKKPSLEECKELATRILKQTQKIQEISALVPNVTSETSSIKNPLKLPKILSSLNYAKTAISLLGEESLFQAKAIKNIIGTISSGNNL</sequence>
<dbReference type="RefSeq" id="WP_069800535.1">
    <property type="nucleotide sequence ID" value="NZ_CP034157.1"/>
</dbReference>
<proteinExistence type="predicted"/>
<gene>
    <name evidence="1" type="ORF">BHF72_0753</name>
</gene>
<dbReference type="PATRIC" id="fig|237258.4.peg.933"/>
<accession>A0A1E5UAV0</accession>
<dbReference type="KEGG" id="cnr:EB819_09775"/>
<comment type="caution">
    <text evidence="1">The sequence shown here is derived from an EMBL/GenBank/DDBJ whole genome shotgun (WGS) entry which is preliminary data.</text>
</comment>
<reference evidence="1 2" key="1">
    <citation type="submission" date="2016-09" db="EMBL/GenBank/DDBJ databases">
        <authorList>
            <person name="Capua I."/>
            <person name="De Benedictis P."/>
            <person name="Joannis T."/>
            <person name="Lombin L.H."/>
            <person name="Cattoli G."/>
        </authorList>
    </citation>
    <scope>NUCLEOTIDE SEQUENCE [LARGE SCALE GENOMIC DNA]</scope>
    <source>
        <strain evidence="1 2">NRS-1</strain>
    </source>
</reference>
<keyword evidence="2" id="KW-1185">Reference proteome</keyword>
<protein>
    <submittedName>
        <fullName evidence="1">Uncharacterized protein</fullName>
    </submittedName>
</protein>
<dbReference type="Proteomes" id="UP000095601">
    <property type="component" value="Unassembled WGS sequence"/>
</dbReference>
<name>A0A1E5UAV0_9FLAO</name>
<dbReference type="STRING" id="237258.SAMN04489756_10320"/>
<organism evidence="1 2">
    <name type="scientific">Cloacibacterium normanense</name>
    <dbReference type="NCBI Taxonomy" id="237258"/>
    <lineage>
        <taxon>Bacteria</taxon>
        <taxon>Pseudomonadati</taxon>
        <taxon>Bacteroidota</taxon>
        <taxon>Flavobacteriia</taxon>
        <taxon>Flavobacteriales</taxon>
        <taxon>Weeksellaceae</taxon>
    </lineage>
</organism>
<dbReference type="AlphaFoldDB" id="A0A1E5UAV0"/>